<sequence length="462" mass="52526">MESQLNPVQARNLQLDFFRGVALMIIFINHMPANPWFWYTPSRFGLSDAAEIFVFLSGFASAIAYGRSFDRAGLWLGSVRVLHRCGQIYAAHLASFLLMAVICVLGNRWMVDADYIQRLNIAYFFDSTQQAVLDIFSLAYVPNYFDILPMYLVLILWVPMVWGLSRLHRSLALGFPVLIYFAAWQYNWELTADPTTGRPWYFNPFNWQLMFFTGFGFGAGWLRIPDRHRGLMLFCAIIVLVSIPLGHEATYRQVAFWGELRTRLEPLLDKSHLGLLRWVHLLALTYLMNQLFKWKPQWLSMRLPRWIIRMGQQSLPIFLCCMSLSYIGGIALDWSGRDEASVTLVNLAGIGLMLLTAQALAWLDSKPWKLPAGHFGPKQASTQSVSADLKDISCSWGQQALLLPFLIGLAVLPMLLLQGKNTIGTGSPDMMVKSPNSDDFRKVNAVMPKSDPETVLENQQQL</sequence>
<dbReference type="InterPro" id="IPR014550">
    <property type="entry name" value="UCP028704_OpgC"/>
</dbReference>
<feature type="transmembrane region" description="Helical" evidence="1">
    <location>
        <begin position="313"/>
        <end position="332"/>
    </location>
</feature>
<feature type="transmembrane region" description="Helical" evidence="1">
    <location>
        <begin position="171"/>
        <end position="187"/>
    </location>
</feature>
<proteinExistence type="predicted"/>
<feature type="transmembrane region" description="Helical" evidence="1">
    <location>
        <begin position="17"/>
        <end position="37"/>
    </location>
</feature>
<feature type="transmembrane region" description="Helical" evidence="1">
    <location>
        <begin position="231"/>
        <end position="251"/>
    </location>
</feature>
<evidence type="ECO:0008006" key="4">
    <source>
        <dbReference type="Google" id="ProtNLM"/>
    </source>
</evidence>
<keyword evidence="1" id="KW-1133">Transmembrane helix</keyword>
<protein>
    <recommendedName>
        <fullName evidence="4">OpgC protein</fullName>
    </recommendedName>
</protein>
<feature type="transmembrane region" description="Helical" evidence="1">
    <location>
        <begin position="147"/>
        <end position="164"/>
    </location>
</feature>
<dbReference type="PANTHER" id="PTHR38592:SF3">
    <property type="entry name" value="BLL4819 PROTEIN"/>
    <property type="match status" value="1"/>
</dbReference>
<comment type="caution">
    <text evidence="2">The sequence shown here is derived from an EMBL/GenBank/DDBJ whole genome shotgun (WGS) entry which is preliminary data.</text>
</comment>
<feature type="transmembrane region" description="Helical" evidence="1">
    <location>
        <begin position="88"/>
        <end position="109"/>
    </location>
</feature>
<feature type="transmembrane region" description="Helical" evidence="1">
    <location>
        <begin position="207"/>
        <end position="224"/>
    </location>
</feature>
<name>A0A177MFS6_METMH</name>
<dbReference type="AlphaFoldDB" id="A0A177MFS6"/>
<evidence type="ECO:0000256" key="1">
    <source>
        <dbReference type="SAM" id="Phobius"/>
    </source>
</evidence>
<dbReference type="Pfam" id="PF10129">
    <property type="entry name" value="OpgC_C"/>
    <property type="match status" value="1"/>
</dbReference>
<reference evidence="3" key="1">
    <citation type="submission" date="2016-03" db="EMBL/GenBank/DDBJ databases">
        <authorList>
            <person name="Heylen K."/>
            <person name="De Vos P."/>
            <person name="Vekeman B."/>
        </authorList>
    </citation>
    <scope>NUCLEOTIDE SEQUENCE [LARGE SCALE GENOMIC DNA]</scope>
    <source>
        <strain evidence="3">R-45363</strain>
    </source>
</reference>
<dbReference type="RefSeq" id="WP_064008757.1">
    <property type="nucleotide sequence ID" value="NZ_LUUG01000072.1"/>
</dbReference>
<organism evidence="2 3">
    <name type="scientific">Methylomonas methanica</name>
    <dbReference type="NCBI Taxonomy" id="421"/>
    <lineage>
        <taxon>Bacteria</taxon>
        <taxon>Pseudomonadati</taxon>
        <taxon>Pseudomonadota</taxon>
        <taxon>Gammaproteobacteria</taxon>
        <taxon>Methylococcales</taxon>
        <taxon>Methylococcaceae</taxon>
        <taxon>Methylomonas</taxon>
    </lineage>
</organism>
<keyword evidence="1" id="KW-0812">Transmembrane</keyword>
<evidence type="ECO:0000313" key="3">
    <source>
        <dbReference type="Proteomes" id="UP000078090"/>
    </source>
</evidence>
<dbReference type="PANTHER" id="PTHR38592">
    <property type="entry name" value="BLL4819 PROTEIN"/>
    <property type="match status" value="1"/>
</dbReference>
<dbReference type="Proteomes" id="UP000078090">
    <property type="component" value="Unassembled WGS sequence"/>
</dbReference>
<gene>
    <name evidence="2" type="ORF">A1332_14465</name>
</gene>
<feature type="transmembrane region" description="Helical" evidence="1">
    <location>
        <begin position="49"/>
        <end position="68"/>
    </location>
</feature>
<feature type="transmembrane region" description="Helical" evidence="1">
    <location>
        <begin position="400"/>
        <end position="417"/>
    </location>
</feature>
<evidence type="ECO:0000313" key="2">
    <source>
        <dbReference type="EMBL" id="OAI04364.1"/>
    </source>
</evidence>
<accession>A0A177MFS6</accession>
<keyword evidence="1" id="KW-0472">Membrane</keyword>
<dbReference type="EMBL" id="LUUG01000072">
    <property type="protein sequence ID" value="OAI04364.1"/>
    <property type="molecule type" value="Genomic_DNA"/>
</dbReference>
<feature type="transmembrane region" description="Helical" evidence="1">
    <location>
        <begin position="344"/>
        <end position="363"/>
    </location>
</feature>
<dbReference type="OrthoDB" id="9775975at2"/>